<protein>
    <submittedName>
        <fullName evidence="1">Uncharacterized protein</fullName>
    </submittedName>
</protein>
<comment type="caution">
    <text evidence="1">The sequence shown here is derived from an EMBL/GenBank/DDBJ whole genome shotgun (WGS) entry which is preliminary data.</text>
</comment>
<evidence type="ECO:0000313" key="1">
    <source>
        <dbReference type="EMBL" id="KAL2748758.1"/>
    </source>
</evidence>
<gene>
    <name evidence="1" type="ORF">V1477_003401</name>
</gene>
<evidence type="ECO:0000313" key="2">
    <source>
        <dbReference type="Proteomes" id="UP001607303"/>
    </source>
</evidence>
<keyword evidence="2" id="KW-1185">Reference proteome</keyword>
<accession>A0ABD2CX68</accession>
<sequence length="96" mass="11322">MQRKQNGIAEKSYSNRSGKMTFRYNAIALDKRPLKGKFVPSGKENVLIRCSRCRSPERRENISKNIQEYENIIFEVPLNDLMQQENEEIQNVEEML</sequence>
<dbReference type="Proteomes" id="UP001607303">
    <property type="component" value="Unassembled WGS sequence"/>
</dbReference>
<name>A0ABD2CX68_VESMC</name>
<proteinExistence type="predicted"/>
<organism evidence="1 2">
    <name type="scientific">Vespula maculifrons</name>
    <name type="common">Eastern yellow jacket</name>
    <name type="synonym">Wasp</name>
    <dbReference type="NCBI Taxonomy" id="7453"/>
    <lineage>
        <taxon>Eukaryota</taxon>
        <taxon>Metazoa</taxon>
        <taxon>Ecdysozoa</taxon>
        <taxon>Arthropoda</taxon>
        <taxon>Hexapoda</taxon>
        <taxon>Insecta</taxon>
        <taxon>Pterygota</taxon>
        <taxon>Neoptera</taxon>
        <taxon>Endopterygota</taxon>
        <taxon>Hymenoptera</taxon>
        <taxon>Apocrita</taxon>
        <taxon>Aculeata</taxon>
        <taxon>Vespoidea</taxon>
        <taxon>Vespidae</taxon>
        <taxon>Vespinae</taxon>
        <taxon>Vespula</taxon>
    </lineage>
</organism>
<reference evidence="1 2" key="1">
    <citation type="journal article" date="2024" name="Ann. Entomol. Soc. Am.">
        <title>Genomic analyses of the southern and eastern yellowjacket wasps (Hymenoptera: Vespidae) reveal evolutionary signatures of social life.</title>
        <authorList>
            <person name="Catto M.A."/>
            <person name="Caine P.B."/>
            <person name="Orr S.E."/>
            <person name="Hunt B.G."/>
            <person name="Goodisman M.A.D."/>
        </authorList>
    </citation>
    <scope>NUCLEOTIDE SEQUENCE [LARGE SCALE GENOMIC DNA]</scope>
    <source>
        <strain evidence="1">232</strain>
        <tissue evidence="1">Head and thorax</tissue>
    </source>
</reference>
<dbReference type="EMBL" id="JAYRBN010000031">
    <property type="protein sequence ID" value="KAL2748758.1"/>
    <property type="molecule type" value="Genomic_DNA"/>
</dbReference>
<dbReference type="AlphaFoldDB" id="A0ABD2CX68"/>